<dbReference type="CDD" id="cd10791">
    <property type="entry name" value="GH38N_AMII_like_1"/>
    <property type="match status" value="1"/>
</dbReference>
<dbReference type="SUPFAM" id="SSF88713">
    <property type="entry name" value="Glycoside hydrolase/deacetylase"/>
    <property type="match status" value="1"/>
</dbReference>
<organism evidence="1">
    <name type="scientific">termite gut metagenome</name>
    <dbReference type="NCBI Taxonomy" id="433724"/>
    <lineage>
        <taxon>unclassified sequences</taxon>
        <taxon>metagenomes</taxon>
        <taxon>organismal metagenomes</taxon>
    </lineage>
</organism>
<dbReference type="InterPro" id="IPR032482">
    <property type="entry name" value="DUF5054"/>
</dbReference>
<evidence type="ECO:0000313" key="1">
    <source>
        <dbReference type="EMBL" id="KAA6348208.1"/>
    </source>
</evidence>
<protein>
    <recommendedName>
        <fullName evidence="2">DUF5054 domain-containing protein</fullName>
    </recommendedName>
</protein>
<sequence length="674" mass="75506">MNLRLLTYIIKMKNIFLSIILVICTSGLLAQDKVERVHVIFKTHLDIGYTDLASKVEQRYINEFIPKAIAVAEQLYAESGKEQYVWTTGAWLVSAYLAQASPEAAKKLEEAIRRGDIVWNGVPYTVESEAMTKDLFETNLRLSQRLDRRFGIKTIAAKMTDVPGHTRGIISPLSDAGIRFLHIGVNNQSAVPGVPPVCIWRNIDNKEIILMCQNDYGNDMTLPDGKTAVSVNFTGDNHGPHTLEQVKAIYANLRKKYPDAEIFASTLNAVAADMSSMTSLLPVVTSEIGDTWIYGYASSPLMMAQFRTLLRLYTNWIKTGKINPESDVAVDFAVRLGMVPEHTWGLDVTAFLRNWDKTDVDIFNASRNLPEFRIMEESWKEKADNIHKAIALLPESLQAEAKAAISNIGTVNVPKITRHDKAKELDKNGALTLERNSMKMVAGEIAYQTFSAKDYAAFEGTYCRDQFAIYPNQWFGNPGLEKTKAQSASLTAQADYVAVGKQGKDKKIDCLLSFPAHPAIDKRVLPQQISTQYMIKRDGAVEMTVSLIDKPANRLPEAYWVSFLPSQVVSVFAEKMGYKVNVLDVVEGGNRQMHGIDNYVDVVTSKGTIRITSLDAPLVVIGERNALNYSTSLPDLSKGIHFCLFNNLWGTNFTMWWEGSISYRFKIEMFNFIK</sequence>
<proteinExistence type="predicted"/>
<name>A0A5J4SQL9_9ZZZZ</name>
<dbReference type="AlphaFoldDB" id="A0A5J4SQL9"/>
<gene>
    <name evidence="1" type="ORF">EZS27_004347</name>
</gene>
<dbReference type="InterPro" id="IPR011330">
    <property type="entry name" value="Glyco_hydro/deAcase_b/a-brl"/>
</dbReference>
<comment type="caution">
    <text evidence="1">The sequence shown here is derived from an EMBL/GenBank/DDBJ whole genome shotgun (WGS) entry which is preliminary data.</text>
</comment>
<dbReference type="Gene3D" id="3.20.110.10">
    <property type="entry name" value="Glycoside hydrolase 38, N terminal domain"/>
    <property type="match status" value="1"/>
</dbReference>
<evidence type="ECO:0008006" key="2">
    <source>
        <dbReference type="Google" id="ProtNLM"/>
    </source>
</evidence>
<dbReference type="InterPro" id="IPR027291">
    <property type="entry name" value="Glyco_hydro_38_N_sf"/>
</dbReference>
<dbReference type="GO" id="GO:0005975">
    <property type="term" value="P:carbohydrate metabolic process"/>
    <property type="evidence" value="ECO:0007669"/>
    <property type="project" value="InterPro"/>
</dbReference>
<dbReference type="Pfam" id="PF16477">
    <property type="entry name" value="DUF5054"/>
    <property type="match status" value="1"/>
</dbReference>
<reference evidence="1" key="1">
    <citation type="submission" date="2019-03" db="EMBL/GenBank/DDBJ databases">
        <title>Single cell metagenomics reveals metabolic interactions within the superorganism composed of flagellate Streblomastix strix and complex community of Bacteroidetes bacteria on its surface.</title>
        <authorList>
            <person name="Treitli S.C."/>
            <person name="Kolisko M."/>
            <person name="Husnik F."/>
            <person name="Keeling P."/>
            <person name="Hampl V."/>
        </authorList>
    </citation>
    <scope>NUCLEOTIDE SEQUENCE</scope>
    <source>
        <strain evidence="1">STM</strain>
    </source>
</reference>
<accession>A0A5J4SQL9</accession>
<dbReference type="EMBL" id="SNRY01000074">
    <property type="protein sequence ID" value="KAA6348208.1"/>
    <property type="molecule type" value="Genomic_DNA"/>
</dbReference>